<evidence type="ECO:0000313" key="1">
    <source>
        <dbReference type="EMBL" id="RMC10160.1"/>
    </source>
</evidence>
<dbReference type="Proteomes" id="UP000269221">
    <property type="component" value="Unassembled WGS sequence"/>
</dbReference>
<protein>
    <submittedName>
        <fullName evidence="1">Uncharacterized protein</fullName>
    </submittedName>
</protein>
<organism evidence="1 2">
    <name type="scientific">Hirundo rustica rustica</name>
    <dbReference type="NCBI Taxonomy" id="333673"/>
    <lineage>
        <taxon>Eukaryota</taxon>
        <taxon>Metazoa</taxon>
        <taxon>Chordata</taxon>
        <taxon>Craniata</taxon>
        <taxon>Vertebrata</taxon>
        <taxon>Euteleostomi</taxon>
        <taxon>Archelosauria</taxon>
        <taxon>Archosauria</taxon>
        <taxon>Dinosauria</taxon>
        <taxon>Saurischia</taxon>
        <taxon>Theropoda</taxon>
        <taxon>Coelurosauria</taxon>
        <taxon>Aves</taxon>
        <taxon>Neognathae</taxon>
        <taxon>Neoaves</taxon>
        <taxon>Telluraves</taxon>
        <taxon>Australaves</taxon>
        <taxon>Passeriformes</taxon>
        <taxon>Sylvioidea</taxon>
        <taxon>Hirundinidae</taxon>
        <taxon>Hirundo</taxon>
    </lineage>
</organism>
<name>A0A3M0KGM2_HIRRU</name>
<dbReference type="PROSITE" id="PS51257">
    <property type="entry name" value="PROKAR_LIPOPROTEIN"/>
    <property type="match status" value="1"/>
</dbReference>
<comment type="caution">
    <text evidence="1">The sequence shown here is derived from an EMBL/GenBank/DDBJ whole genome shotgun (WGS) entry which is preliminary data.</text>
</comment>
<gene>
    <name evidence="1" type="ORF">DUI87_12959</name>
</gene>
<keyword evidence="2" id="KW-1185">Reference proteome</keyword>
<dbReference type="AlphaFoldDB" id="A0A3M0KGM2"/>
<dbReference type="EMBL" id="QRBI01000112">
    <property type="protein sequence ID" value="RMC10160.1"/>
    <property type="molecule type" value="Genomic_DNA"/>
</dbReference>
<accession>A0A3M0KGM2</accession>
<evidence type="ECO:0000313" key="2">
    <source>
        <dbReference type="Proteomes" id="UP000269221"/>
    </source>
</evidence>
<reference evidence="1 2" key="1">
    <citation type="submission" date="2018-07" db="EMBL/GenBank/DDBJ databases">
        <title>A high quality draft genome assembly of the barn swallow (H. rustica rustica).</title>
        <authorList>
            <person name="Formenti G."/>
            <person name="Chiara M."/>
            <person name="Poveda L."/>
            <person name="Francoijs K.-J."/>
            <person name="Bonisoli-Alquati A."/>
            <person name="Canova L."/>
            <person name="Gianfranceschi L."/>
            <person name="Horner D.S."/>
            <person name="Saino N."/>
        </authorList>
    </citation>
    <scope>NUCLEOTIDE SEQUENCE [LARGE SCALE GENOMIC DNA]</scope>
    <source>
        <strain evidence="1">Chelidonia</strain>
        <tissue evidence="1">Blood</tissue>
    </source>
</reference>
<sequence length="162" mass="17680">MTSRRQRRKGTNPYPMTGSCADNQAAQETEAKVSDKSCWAQPSSWNRKLGRWELTKQFWCQIGSAGIAWELQPHGVSLPNSCWWLWLGVCMCEVSAAACCFLSCLLDSTGLGAQATASTPEGRKPTSQALWNGGLALTNSSLGIGAVKFTLKQFWIVKCSLS</sequence>
<proteinExistence type="predicted"/>